<dbReference type="Proteomes" id="UP000515158">
    <property type="component" value="Unplaced"/>
</dbReference>
<proteinExistence type="predicted"/>
<dbReference type="InParanoid" id="A0A6P8ZT01"/>
<dbReference type="KEGG" id="tpal:117649477"/>
<dbReference type="GeneID" id="117649477"/>
<dbReference type="OrthoDB" id="8806090at2759"/>
<gene>
    <name evidence="2" type="primary">LOC117649477</name>
</gene>
<dbReference type="PANTHER" id="PTHR31025:SF22">
    <property type="entry name" value="IP13529P"/>
    <property type="match status" value="1"/>
</dbReference>
<evidence type="ECO:0000313" key="2">
    <source>
        <dbReference type="RefSeq" id="XP_034248210.1"/>
    </source>
</evidence>
<reference evidence="2" key="1">
    <citation type="submission" date="2025-08" db="UniProtKB">
        <authorList>
            <consortium name="RefSeq"/>
        </authorList>
    </citation>
    <scope>IDENTIFICATION</scope>
    <source>
        <tissue evidence="2">Total insect</tissue>
    </source>
</reference>
<evidence type="ECO:0000313" key="1">
    <source>
        <dbReference type="Proteomes" id="UP000515158"/>
    </source>
</evidence>
<sequence length="322" mass="37069">MKGSNIVPKSHVTKGKKVVGVDPDSYQPIMTSASKEVQQGIKEHLANIKLLETDEIDWPLIIKNMKETYELQREQIVLGTVKMTKQADDPDDDLHEQKLLTKLKEEWPFLFEMQCLEVHHRTLTKRDLAQKMKTFIDELMDISLAFMTTSTKCNVDNFIIRMKLELKYDAIPTDLKLISFIHMVANHFGESFDQLYLPAERTCQPAELPHTILEEKKDPCVVALDSNIYAAQKYFVCADQVPLVEVSNPKDAFIALVEVCFVFDLEYPPMLPLTMEFFERYVFDMGVLDTKCKKKGRQLIVISEAVKKLIASLEEFGEIRTE</sequence>
<name>A0A6P8ZT01_THRPL</name>
<organism evidence="2">
    <name type="scientific">Thrips palmi</name>
    <name type="common">Melon thrips</name>
    <dbReference type="NCBI Taxonomy" id="161013"/>
    <lineage>
        <taxon>Eukaryota</taxon>
        <taxon>Metazoa</taxon>
        <taxon>Ecdysozoa</taxon>
        <taxon>Arthropoda</taxon>
        <taxon>Hexapoda</taxon>
        <taxon>Insecta</taxon>
        <taxon>Pterygota</taxon>
        <taxon>Neoptera</taxon>
        <taxon>Paraneoptera</taxon>
        <taxon>Thysanoptera</taxon>
        <taxon>Terebrantia</taxon>
        <taxon>Thripoidea</taxon>
        <taxon>Thripidae</taxon>
        <taxon>Thrips</taxon>
    </lineage>
</organism>
<protein>
    <submittedName>
        <fullName evidence="2">Uncharacterized protein LOC117649477</fullName>
    </submittedName>
</protein>
<keyword evidence="1" id="KW-1185">Reference proteome</keyword>
<dbReference type="PANTHER" id="PTHR31025">
    <property type="entry name" value="SI:CH211-196P9.1-RELATED"/>
    <property type="match status" value="1"/>
</dbReference>
<dbReference type="AlphaFoldDB" id="A0A6P8ZT01"/>
<dbReference type="RefSeq" id="XP_034248210.1">
    <property type="nucleotide sequence ID" value="XM_034392319.1"/>
</dbReference>
<accession>A0A6P8ZT01</accession>